<dbReference type="InterPro" id="IPR036691">
    <property type="entry name" value="Endo/exonu/phosph_ase_sf"/>
</dbReference>
<dbReference type="EMBL" id="FOXH01000012">
    <property type="protein sequence ID" value="SFQ22104.1"/>
    <property type="molecule type" value="Genomic_DNA"/>
</dbReference>
<keyword evidence="2" id="KW-0378">Hydrolase</keyword>
<dbReference type="InterPro" id="IPR050410">
    <property type="entry name" value="CCR4/nocturin_mRNA_transcr"/>
</dbReference>
<accession>A0A1I5WQQ1</accession>
<keyword evidence="3" id="KW-1185">Reference proteome</keyword>
<dbReference type="Proteomes" id="UP000199306">
    <property type="component" value="Unassembled WGS sequence"/>
</dbReference>
<evidence type="ECO:0000313" key="3">
    <source>
        <dbReference type="Proteomes" id="UP000199306"/>
    </source>
</evidence>
<dbReference type="CDD" id="cd09083">
    <property type="entry name" value="EEP-1"/>
    <property type="match status" value="1"/>
</dbReference>
<dbReference type="RefSeq" id="WP_092018658.1">
    <property type="nucleotide sequence ID" value="NZ_FOXH01000012.1"/>
</dbReference>
<name>A0A1I5WQQ1_9BACT</name>
<dbReference type="PANTHER" id="PTHR12121">
    <property type="entry name" value="CARBON CATABOLITE REPRESSOR PROTEIN 4"/>
    <property type="match status" value="1"/>
</dbReference>
<sequence length="279" mass="32077">MKNILFVILCLFMTQETFSQTNNPICVATYNLRYNNPGDGLNAWPNRKENVKDLIRFHEFDIFGTQEGLIGQLKDISELNEFAFFGAGRDDGKEAGEHSAIFYKKDRFKLLESGNFWLSETPEKPSLGWDAKCCNRICSWGKFKDLKTKKDFYFFNVHFDHQGVEARRQSGILMVEKIKAIVKNAPVICTGDFNSTPETEQILKMQMLLNDSYKVTKAAPYGPVGTFNDFKFDAAMKNRIDYIFVSKQIEVLKYGVLTDSREQRYPSDHQPVVIKAVLK</sequence>
<dbReference type="PANTHER" id="PTHR12121:SF36">
    <property type="entry name" value="ENDONUCLEASE_EXONUCLEASE_PHOSPHATASE DOMAIN-CONTAINING PROTEIN"/>
    <property type="match status" value="1"/>
</dbReference>
<dbReference type="SUPFAM" id="SSF56219">
    <property type="entry name" value="DNase I-like"/>
    <property type="match status" value="1"/>
</dbReference>
<dbReference type="Gene3D" id="3.60.10.10">
    <property type="entry name" value="Endonuclease/exonuclease/phosphatase"/>
    <property type="match status" value="1"/>
</dbReference>
<dbReference type="Pfam" id="PF03372">
    <property type="entry name" value="Exo_endo_phos"/>
    <property type="match status" value="1"/>
</dbReference>
<dbReference type="InterPro" id="IPR005135">
    <property type="entry name" value="Endo/exonuclease/phosphatase"/>
</dbReference>
<protein>
    <submittedName>
        <fullName evidence="2">Metal-dependent hydrolase, endonuclease/exonuclease/phosphatase family</fullName>
    </submittedName>
</protein>
<keyword evidence="2" id="KW-0269">Exonuclease</keyword>
<dbReference type="STRING" id="1079859.SAMN04515674_112120"/>
<organism evidence="2 3">
    <name type="scientific">Pseudarcicella hirudinis</name>
    <dbReference type="NCBI Taxonomy" id="1079859"/>
    <lineage>
        <taxon>Bacteria</taxon>
        <taxon>Pseudomonadati</taxon>
        <taxon>Bacteroidota</taxon>
        <taxon>Cytophagia</taxon>
        <taxon>Cytophagales</taxon>
        <taxon>Flectobacillaceae</taxon>
        <taxon>Pseudarcicella</taxon>
    </lineage>
</organism>
<feature type="domain" description="Endonuclease/exonuclease/phosphatase" evidence="1">
    <location>
        <begin position="28"/>
        <end position="269"/>
    </location>
</feature>
<keyword evidence="2" id="KW-0540">Nuclease</keyword>
<dbReference type="GO" id="GO:0000175">
    <property type="term" value="F:3'-5'-RNA exonuclease activity"/>
    <property type="evidence" value="ECO:0007669"/>
    <property type="project" value="TreeGrafter"/>
</dbReference>
<dbReference type="GO" id="GO:0004519">
    <property type="term" value="F:endonuclease activity"/>
    <property type="evidence" value="ECO:0007669"/>
    <property type="project" value="UniProtKB-KW"/>
</dbReference>
<evidence type="ECO:0000313" key="2">
    <source>
        <dbReference type="EMBL" id="SFQ22104.1"/>
    </source>
</evidence>
<dbReference type="AlphaFoldDB" id="A0A1I5WQQ1"/>
<proteinExistence type="predicted"/>
<gene>
    <name evidence="2" type="ORF">SAMN04515674_112120</name>
</gene>
<keyword evidence="2" id="KW-0255">Endonuclease</keyword>
<reference evidence="2 3" key="1">
    <citation type="submission" date="2016-10" db="EMBL/GenBank/DDBJ databases">
        <authorList>
            <person name="de Groot N.N."/>
        </authorList>
    </citation>
    <scope>NUCLEOTIDE SEQUENCE [LARGE SCALE GENOMIC DNA]</scope>
    <source>
        <strain evidence="3">E92,LMG 26720,CCM 7988</strain>
    </source>
</reference>
<evidence type="ECO:0000259" key="1">
    <source>
        <dbReference type="Pfam" id="PF03372"/>
    </source>
</evidence>
<dbReference type="OrthoDB" id="9793162at2"/>